<evidence type="ECO:0000313" key="3">
    <source>
        <dbReference type="Proteomes" id="UP000318103"/>
    </source>
</evidence>
<dbReference type="AlphaFoldDB" id="A0A542SX44"/>
<evidence type="ECO:0000256" key="1">
    <source>
        <dbReference type="SAM" id="SignalP"/>
    </source>
</evidence>
<evidence type="ECO:0000313" key="2">
    <source>
        <dbReference type="EMBL" id="TQK79169.1"/>
    </source>
</evidence>
<keyword evidence="3" id="KW-1185">Reference proteome</keyword>
<dbReference type="RefSeq" id="WP_159045427.1">
    <property type="nucleotide sequence ID" value="NZ_JBPJFI010000002.1"/>
</dbReference>
<feature type="chain" id="PRO_5022105089" evidence="1">
    <location>
        <begin position="26"/>
        <end position="46"/>
    </location>
</feature>
<sequence>MKRRLLAVLALALAGLMLCAVSAAAQDGRGDMESNDWNLPLTNIGL</sequence>
<name>A0A542SX44_9ACTN</name>
<gene>
    <name evidence="2" type="ORF">FB563_8391</name>
</gene>
<dbReference type="EMBL" id="VFNX01000008">
    <property type="protein sequence ID" value="TQK79169.1"/>
    <property type="molecule type" value="Genomic_DNA"/>
</dbReference>
<protein>
    <submittedName>
        <fullName evidence="2">Uncharacterized protein</fullName>
    </submittedName>
</protein>
<proteinExistence type="predicted"/>
<comment type="caution">
    <text evidence="2">The sequence shown here is derived from an EMBL/GenBank/DDBJ whole genome shotgun (WGS) entry which is preliminary data.</text>
</comment>
<organism evidence="2 3">
    <name type="scientific">Streptomyces puniciscabiei</name>
    <dbReference type="NCBI Taxonomy" id="164348"/>
    <lineage>
        <taxon>Bacteria</taxon>
        <taxon>Bacillati</taxon>
        <taxon>Actinomycetota</taxon>
        <taxon>Actinomycetes</taxon>
        <taxon>Kitasatosporales</taxon>
        <taxon>Streptomycetaceae</taxon>
        <taxon>Streptomyces</taxon>
    </lineage>
</organism>
<keyword evidence="1" id="KW-0732">Signal</keyword>
<dbReference type="Proteomes" id="UP000318103">
    <property type="component" value="Unassembled WGS sequence"/>
</dbReference>
<accession>A0A542SX44</accession>
<reference evidence="2 3" key="1">
    <citation type="submission" date="2019-06" db="EMBL/GenBank/DDBJ databases">
        <title>Sequencing the genomes of 1000 actinobacteria strains.</title>
        <authorList>
            <person name="Klenk H.-P."/>
        </authorList>
    </citation>
    <scope>NUCLEOTIDE SEQUENCE [LARGE SCALE GENOMIC DNA]</scope>
    <source>
        <strain evidence="2 3">DSM 41929</strain>
    </source>
</reference>
<feature type="signal peptide" evidence="1">
    <location>
        <begin position="1"/>
        <end position="25"/>
    </location>
</feature>